<evidence type="ECO:0000313" key="3">
    <source>
        <dbReference type="EMBL" id="GAA0944730.1"/>
    </source>
</evidence>
<evidence type="ECO:0000256" key="2">
    <source>
        <dbReference type="SAM" id="Phobius"/>
    </source>
</evidence>
<name>A0ABP4B1P3_9ACTN</name>
<comment type="caution">
    <text evidence="3">The sequence shown here is derived from an EMBL/GenBank/DDBJ whole genome shotgun (WGS) entry which is preliminary data.</text>
</comment>
<feature type="compositionally biased region" description="Pro residues" evidence="1">
    <location>
        <begin position="76"/>
        <end position="85"/>
    </location>
</feature>
<keyword evidence="2" id="KW-0472">Membrane</keyword>
<accession>A0ABP4B1P3</accession>
<organism evidence="3 4">
    <name type="scientific">Actinocorallia libanotica</name>
    <dbReference type="NCBI Taxonomy" id="46162"/>
    <lineage>
        <taxon>Bacteria</taxon>
        <taxon>Bacillati</taxon>
        <taxon>Actinomycetota</taxon>
        <taxon>Actinomycetes</taxon>
        <taxon>Streptosporangiales</taxon>
        <taxon>Thermomonosporaceae</taxon>
        <taxon>Actinocorallia</taxon>
    </lineage>
</organism>
<keyword evidence="2" id="KW-0812">Transmembrane</keyword>
<feature type="transmembrane region" description="Helical" evidence="2">
    <location>
        <begin position="104"/>
        <end position="125"/>
    </location>
</feature>
<dbReference type="Proteomes" id="UP001500665">
    <property type="component" value="Unassembled WGS sequence"/>
</dbReference>
<reference evidence="4" key="1">
    <citation type="journal article" date="2019" name="Int. J. Syst. Evol. Microbiol.">
        <title>The Global Catalogue of Microorganisms (GCM) 10K type strain sequencing project: providing services to taxonomists for standard genome sequencing and annotation.</title>
        <authorList>
            <consortium name="The Broad Institute Genomics Platform"/>
            <consortium name="The Broad Institute Genome Sequencing Center for Infectious Disease"/>
            <person name="Wu L."/>
            <person name="Ma J."/>
        </authorList>
    </citation>
    <scope>NUCLEOTIDE SEQUENCE [LARGE SCALE GENOMIC DNA]</scope>
    <source>
        <strain evidence="4">JCM 10696</strain>
    </source>
</reference>
<dbReference type="RefSeq" id="WP_344238727.1">
    <property type="nucleotide sequence ID" value="NZ_BAAAHH010000005.1"/>
</dbReference>
<gene>
    <name evidence="3" type="ORF">GCM10009550_17900</name>
</gene>
<keyword evidence="2" id="KW-1133">Transmembrane helix</keyword>
<feature type="compositionally biased region" description="Pro residues" evidence="1">
    <location>
        <begin position="196"/>
        <end position="206"/>
    </location>
</feature>
<protein>
    <submittedName>
        <fullName evidence="3">Uncharacterized protein</fullName>
    </submittedName>
</protein>
<dbReference type="EMBL" id="BAAAHH010000005">
    <property type="protein sequence ID" value="GAA0944730.1"/>
    <property type="molecule type" value="Genomic_DNA"/>
</dbReference>
<feature type="region of interest" description="Disordered" evidence="1">
    <location>
        <begin position="30"/>
        <end position="85"/>
    </location>
</feature>
<feature type="transmembrane region" description="Helical" evidence="2">
    <location>
        <begin position="6"/>
        <end position="23"/>
    </location>
</feature>
<keyword evidence="4" id="KW-1185">Reference proteome</keyword>
<feature type="region of interest" description="Disordered" evidence="1">
    <location>
        <begin position="154"/>
        <end position="206"/>
    </location>
</feature>
<sequence length="206" mass="22539">MSSTLLYLAIVAVWAVVLVPMWLRREPETPTTTGLNRLIPRRPAAEDDFDDPATEDPAPAPIPATRPEDHDTDADFPPPLASPRPAPSIRRAAIIARRRRRTAALILLTLTGLLTGAFTAASWWICLPPFLLLLGHLALLRTATKIDQSRRHEALTARRTAPAPTIEAEQEEPLPSAEIITFTPSPDVFDQYADPDTPPAPRAVGD</sequence>
<proteinExistence type="predicted"/>
<evidence type="ECO:0000256" key="1">
    <source>
        <dbReference type="SAM" id="MobiDB-lite"/>
    </source>
</evidence>
<evidence type="ECO:0000313" key="4">
    <source>
        <dbReference type="Proteomes" id="UP001500665"/>
    </source>
</evidence>